<evidence type="ECO:0000256" key="3">
    <source>
        <dbReference type="ARBA" id="ARBA00004613"/>
    </source>
</evidence>
<dbReference type="EMBL" id="ML220115">
    <property type="protein sequence ID" value="TGZ82391.1"/>
    <property type="molecule type" value="Genomic_DNA"/>
</dbReference>
<dbReference type="InterPro" id="IPR045032">
    <property type="entry name" value="PEL"/>
</dbReference>
<evidence type="ECO:0000256" key="8">
    <source>
        <dbReference type="ARBA" id="ARBA00022729"/>
    </source>
</evidence>
<comment type="cofactor">
    <cofactor evidence="2">
        <name>Ca(2+)</name>
        <dbReference type="ChEBI" id="CHEBI:29108"/>
    </cofactor>
</comment>
<evidence type="ECO:0000256" key="5">
    <source>
        <dbReference type="ARBA" id="ARBA00012272"/>
    </source>
</evidence>
<evidence type="ECO:0000256" key="1">
    <source>
        <dbReference type="ARBA" id="ARBA00000695"/>
    </source>
</evidence>
<feature type="domain" description="Pectate lyase" evidence="13">
    <location>
        <begin position="43"/>
        <end position="255"/>
    </location>
</feature>
<dbReference type="Gene3D" id="2.160.20.10">
    <property type="entry name" value="Single-stranded right-handed beta-helix, Pectin lyase-like"/>
    <property type="match status" value="1"/>
</dbReference>
<dbReference type="STRING" id="341454.A0A4S2N062"/>
<dbReference type="EC" id="4.2.2.2" evidence="5"/>
<evidence type="ECO:0000256" key="4">
    <source>
        <dbReference type="ARBA" id="ARBA00010980"/>
    </source>
</evidence>
<feature type="signal peptide" evidence="12">
    <location>
        <begin position="1"/>
        <end position="19"/>
    </location>
</feature>
<evidence type="ECO:0000313" key="15">
    <source>
        <dbReference type="Proteomes" id="UP000298138"/>
    </source>
</evidence>
<protein>
    <recommendedName>
        <fullName evidence="5">pectate lyase</fullName>
        <ecNumber evidence="5">4.2.2.2</ecNumber>
    </recommendedName>
</protein>
<accession>A0A4S2N062</accession>
<dbReference type="PANTHER" id="PTHR31683">
    <property type="entry name" value="PECTATE LYASE 18-RELATED"/>
    <property type="match status" value="1"/>
</dbReference>
<dbReference type="InterPro" id="IPR012334">
    <property type="entry name" value="Pectin_lyas_fold"/>
</dbReference>
<evidence type="ECO:0000256" key="11">
    <source>
        <dbReference type="RuleBase" id="RU361173"/>
    </source>
</evidence>
<dbReference type="Pfam" id="PF00544">
    <property type="entry name" value="Pectate_lyase_4"/>
    <property type="match status" value="1"/>
</dbReference>
<keyword evidence="8 12" id="KW-0732">Signal</keyword>
<dbReference type="OrthoDB" id="1637350at2759"/>
<feature type="chain" id="PRO_5020959167" description="pectate lyase" evidence="12">
    <location>
        <begin position="20"/>
        <end position="311"/>
    </location>
</feature>
<dbReference type="Proteomes" id="UP000298138">
    <property type="component" value="Unassembled WGS sequence"/>
</dbReference>
<comment type="subcellular location">
    <subcellularLocation>
        <location evidence="3 11">Secreted</location>
    </subcellularLocation>
</comment>
<evidence type="ECO:0000256" key="7">
    <source>
        <dbReference type="ARBA" id="ARBA00022723"/>
    </source>
</evidence>
<evidence type="ECO:0000256" key="10">
    <source>
        <dbReference type="ARBA" id="ARBA00023239"/>
    </source>
</evidence>
<evidence type="ECO:0000256" key="2">
    <source>
        <dbReference type="ARBA" id="ARBA00001913"/>
    </source>
</evidence>
<keyword evidence="6 11" id="KW-0964">Secreted</keyword>
<dbReference type="FunFam" id="2.160.20.10:FF:000036">
    <property type="entry name" value="Pectate lyase A"/>
    <property type="match status" value="1"/>
</dbReference>
<dbReference type="InterPro" id="IPR002022">
    <property type="entry name" value="Pec_lyase"/>
</dbReference>
<evidence type="ECO:0000259" key="13">
    <source>
        <dbReference type="SMART" id="SM00656"/>
    </source>
</evidence>
<dbReference type="SMART" id="SM00656">
    <property type="entry name" value="Amb_all"/>
    <property type="match status" value="1"/>
</dbReference>
<sequence length="311" mass="32655">MKTTFFSFALVGLLQFASAGLIKRQSASQPADVGYATLNGGGAGGPTVTVSSLTALQSAASGDLATIILVSGKISGAAVVKVGSNKSIIGKSGAVLEGVGLRVSKKNNVIIRNLKISKVLASTGDAIGIDYAKNVWVDHVELSSDMSHSKDYYDGLLDITHGSDYVTVSNSYLHDHWKSSLVGHSDNNSGEDKGHLTVSYVNNYWKNLNSRAPSYRFGTGHILNNYFENVSDGVNIRQNAKLLIEGNVWSGGKKAIYTTDGGSATLRNNEYGGASVSVPSASVSVPYQYTALAVGSTKSHVQANAGAKLNF</sequence>
<keyword evidence="10 11" id="KW-0456">Lyase</keyword>
<dbReference type="PANTHER" id="PTHR31683:SF18">
    <property type="entry name" value="PECTATE LYASE 21-RELATED"/>
    <property type="match status" value="1"/>
</dbReference>
<evidence type="ECO:0000256" key="9">
    <source>
        <dbReference type="ARBA" id="ARBA00022837"/>
    </source>
</evidence>
<dbReference type="GO" id="GO:0030570">
    <property type="term" value="F:pectate lyase activity"/>
    <property type="evidence" value="ECO:0007669"/>
    <property type="project" value="UniProtKB-EC"/>
</dbReference>
<dbReference type="GO" id="GO:0046872">
    <property type="term" value="F:metal ion binding"/>
    <property type="evidence" value="ECO:0007669"/>
    <property type="project" value="UniProtKB-KW"/>
</dbReference>
<keyword evidence="11" id="KW-0624">Polysaccharide degradation</keyword>
<dbReference type="InterPro" id="IPR011050">
    <property type="entry name" value="Pectin_lyase_fold/virulence"/>
</dbReference>
<dbReference type="AlphaFoldDB" id="A0A4S2N062"/>
<dbReference type="GO" id="GO:0000272">
    <property type="term" value="P:polysaccharide catabolic process"/>
    <property type="evidence" value="ECO:0007669"/>
    <property type="project" value="UniProtKB-KW"/>
</dbReference>
<keyword evidence="11" id="KW-0119">Carbohydrate metabolism</keyword>
<dbReference type="GO" id="GO:0005576">
    <property type="term" value="C:extracellular region"/>
    <property type="evidence" value="ECO:0007669"/>
    <property type="project" value="UniProtKB-SubCell"/>
</dbReference>
<evidence type="ECO:0000313" key="14">
    <source>
        <dbReference type="EMBL" id="TGZ82391.1"/>
    </source>
</evidence>
<dbReference type="InParanoid" id="A0A4S2N062"/>
<evidence type="ECO:0000256" key="12">
    <source>
        <dbReference type="SAM" id="SignalP"/>
    </source>
</evidence>
<organism evidence="14 15">
    <name type="scientific">Ascodesmis nigricans</name>
    <dbReference type="NCBI Taxonomy" id="341454"/>
    <lineage>
        <taxon>Eukaryota</taxon>
        <taxon>Fungi</taxon>
        <taxon>Dikarya</taxon>
        <taxon>Ascomycota</taxon>
        <taxon>Pezizomycotina</taxon>
        <taxon>Pezizomycetes</taxon>
        <taxon>Pezizales</taxon>
        <taxon>Ascodesmidaceae</taxon>
        <taxon>Ascodesmis</taxon>
    </lineage>
</organism>
<name>A0A4S2N062_9PEZI</name>
<reference evidence="14 15" key="1">
    <citation type="submission" date="2019-04" db="EMBL/GenBank/DDBJ databases">
        <title>Comparative genomics and transcriptomics to analyze fruiting body development in filamentous ascomycetes.</title>
        <authorList>
            <consortium name="DOE Joint Genome Institute"/>
            <person name="Lutkenhaus R."/>
            <person name="Traeger S."/>
            <person name="Breuer J."/>
            <person name="Kuo A."/>
            <person name="Lipzen A."/>
            <person name="Pangilinan J."/>
            <person name="Dilworth D."/>
            <person name="Sandor L."/>
            <person name="Poggeler S."/>
            <person name="Barry K."/>
            <person name="Grigoriev I.V."/>
            <person name="Nowrousian M."/>
        </authorList>
    </citation>
    <scope>NUCLEOTIDE SEQUENCE [LARGE SCALE GENOMIC DNA]</scope>
    <source>
        <strain evidence="14 15">CBS 389.68</strain>
    </source>
</reference>
<evidence type="ECO:0000256" key="6">
    <source>
        <dbReference type="ARBA" id="ARBA00022525"/>
    </source>
</evidence>
<keyword evidence="7" id="KW-0479">Metal-binding</keyword>
<comment type="similarity">
    <text evidence="4 11">Belongs to the polysaccharide lyase 1 family.</text>
</comment>
<keyword evidence="9" id="KW-0106">Calcium</keyword>
<proteinExistence type="inferred from homology"/>
<gene>
    <name evidence="14" type="ORF">EX30DRAFT_386644</name>
</gene>
<keyword evidence="15" id="KW-1185">Reference proteome</keyword>
<dbReference type="SUPFAM" id="SSF51126">
    <property type="entry name" value="Pectin lyase-like"/>
    <property type="match status" value="1"/>
</dbReference>
<comment type="catalytic activity">
    <reaction evidence="1">
        <text>Eliminative cleavage of (1-&gt;4)-alpha-D-galacturonan to give oligosaccharides with 4-deoxy-alpha-D-galact-4-enuronosyl groups at their non-reducing ends.</text>
        <dbReference type="EC" id="4.2.2.2"/>
    </reaction>
</comment>